<evidence type="ECO:0000313" key="4">
    <source>
        <dbReference type="Proteomes" id="UP000800093"/>
    </source>
</evidence>
<dbReference type="AlphaFoldDB" id="A0A9P4KCD3"/>
<evidence type="ECO:0000256" key="1">
    <source>
        <dbReference type="SAM" id="MobiDB-lite"/>
    </source>
</evidence>
<protein>
    <submittedName>
        <fullName evidence="3">Uncharacterized protein</fullName>
    </submittedName>
</protein>
<feature type="chain" id="PRO_5040284435" evidence="2">
    <location>
        <begin position="17"/>
        <end position="129"/>
    </location>
</feature>
<name>A0A9P4KCD3_9PLEO</name>
<reference evidence="4" key="1">
    <citation type="journal article" date="2020" name="Stud. Mycol.">
        <title>101 Dothideomycetes genomes: A test case for predicting lifestyles and emergence of pathogens.</title>
        <authorList>
            <person name="Haridas S."/>
            <person name="Albert R."/>
            <person name="Binder M."/>
            <person name="Bloem J."/>
            <person name="LaButti K."/>
            <person name="Salamov A."/>
            <person name="Andreopoulos B."/>
            <person name="Baker S."/>
            <person name="Barry K."/>
            <person name="Bills G."/>
            <person name="Bluhm B."/>
            <person name="Cannon C."/>
            <person name="Castanera R."/>
            <person name="Culley D."/>
            <person name="Daum C."/>
            <person name="Ezra D."/>
            <person name="Gonzalez J."/>
            <person name="Henrissat B."/>
            <person name="Kuo A."/>
            <person name="Liang C."/>
            <person name="Lipzen A."/>
            <person name="Lutzoni F."/>
            <person name="Magnuson J."/>
            <person name="Mondo S."/>
            <person name="Nolan M."/>
            <person name="Ohm R."/>
            <person name="Pangilinan J."/>
            <person name="Park H.-J."/>
            <person name="Ramirez L."/>
            <person name="Alfaro M."/>
            <person name="Sun H."/>
            <person name="Tritt A."/>
            <person name="Yoshinaga Y."/>
            <person name="Zwiers L.-H."/>
            <person name="Turgeon B."/>
            <person name="Goodwin S."/>
            <person name="Spatafora J."/>
            <person name="Crous P."/>
            <person name="Grigoriev I."/>
        </authorList>
    </citation>
    <scope>NUCLEOTIDE SEQUENCE [LARGE SCALE GENOMIC DNA]</scope>
    <source>
        <strain evidence="4">CBS 304.66</strain>
    </source>
</reference>
<feature type="region of interest" description="Disordered" evidence="1">
    <location>
        <begin position="110"/>
        <end position="129"/>
    </location>
</feature>
<dbReference type="OrthoDB" id="3943081at2759"/>
<feature type="signal peptide" evidence="2">
    <location>
        <begin position="1"/>
        <end position="16"/>
    </location>
</feature>
<sequence>MAFWFFIIFMVPVAQLLFVSMGVLAITGTPSFFDTITKLSGLFFNWRSHGKGNICRPTQASKIMFIVAPTFLPLRVLRDIDEGLIWLIQDSFIDKVAAKFDLDQELPYPTVPRGNQEAPRQKAARLAPM</sequence>
<proteinExistence type="predicted"/>
<keyword evidence="4" id="KW-1185">Reference proteome</keyword>
<accession>A0A9P4KCD3</accession>
<gene>
    <name evidence="3" type="ORF">CC78DRAFT_581007</name>
</gene>
<organism evidence="3 4">
    <name type="scientific">Lojkania enalia</name>
    <dbReference type="NCBI Taxonomy" id="147567"/>
    <lineage>
        <taxon>Eukaryota</taxon>
        <taxon>Fungi</taxon>
        <taxon>Dikarya</taxon>
        <taxon>Ascomycota</taxon>
        <taxon>Pezizomycotina</taxon>
        <taxon>Dothideomycetes</taxon>
        <taxon>Pleosporomycetidae</taxon>
        <taxon>Pleosporales</taxon>
        <taxon>Pleosporales incertae sedis</taxon>
        <taxon>Lojkania</taxon>
    </lineage>
</organism>
<evidence type="ECO:0000313" key="3">
    <source>
        <dbReference type="EMBL" id="KAF2263890.1"/>
    </source>
</evidence>
<evidence type="ECO:0000256" key="2">
    <source>
        <dbReference type="SAM" id="SignalP"/>
    </source>
</evidence>
<comment type="caution">
    <text evidence="3">The sequence shown here is derived from an EMBL/GenBank/DDBJ whole genome shotgun (WGS) entry which is preliminary data.</text>
</comment>
<dbReference type="EMBL" id="ML986621">
    <property type="protein sequence ID" value="KAF2263890.1"/>
    <property type="molecule type" value="Genomic_DNA"/>
</dbReference>
<keyword evidence="2" id="KW-0732">Signal</keyword>
<dbReference type="Proteomes" id="UP000800093">
    <property type="component" value="Unassembled WGS sequence"/>
</dbReference>